<feature type="region of interest" description="Disordered" evidence="1">
    <location>
        <begin position="33"/>
        <end position="65"/>
    </location>
</feature>
<reference evidence="2" key="1">
    <citation type="submission" date="2021-02" db="EMBL/GenBank/DDBJ databases">
        <title>Psilocybe cubensis genome.</title>
        <authorList>
            <person name="Mckernan K.J."/>
            <person name="Crawford S."/>
            <person name="Trippe A."/>
            <person name="Kane L.T."/>
            <person name="Mclaughlin S."/>
        </authorList>
    </citation>
    <scope>NUCLEOTIDE SEQUENCE [LARGE SCALE GENOMIC DNA]</scope>
    <source>
        <strain evidence="2">MGC-MH-2018</strain>
    </source>
</reference>
<organism evidence="2">
    <name type="scientific">Psilocybe cubensis</name>
    <name type="common">Psychedelic mushroom</name>
    <name type="synonym">Stropharia cubensis</name>
    <dbReference type="NCBI Taxonomy" id="181762"/>
    <lineage>
        <taxon>Eukaryota</taxon>
        <taxon>Fungi</taxon>
        <taxon>Dikarya</taxon>
        <taxon>Basidiomycota</taxon>
        <taxon>Agaricomycotina</taxon>
        <taxon>Agaricomycetes</taxon>
        <taxon>Agaricomycetidae</taxon>
        <taxon>Agaricales</taxon>
        <taxon>Agaricineae</taxon>
        <taxon>Strophariaceae</taxon>
        <taxon>Psilocybe</taxon>
    </lineage>
</organism>
<sequence length="131" mass="15926">MARRAASKAFKHINRPLYLRRRQAYYEAYRDVEKRKSAERSRRRKNLPEDELAAARQKHREAQARYRAKNRTLLNAKAKIYYRRRKLKAEKAQRGEESEEELDDEAEWIRLSAMAEEISEEEWLRRHGRPL</sequence>
<evidence type="ECO:0000256" key="1">
    <source>
        <dbReference type="SAM" id="MobiDB-lite"/>
    </source>
</evidence>
<proteinExistence type="predicted"/>
<protein>
    <submittedName>
        <fullName evidence="2">Uncharacterized protein</fullName>
    </submittedName>
</protein>
<accession>A0A8H7Y045</accession>
<gene>
    <name evidence="2" type="ORF">JR316_007185</name>
</gene>
<comment type="caution">
    <text evidence="2">The sequence shown here is derived from an EMBL/GenBank/DDBJ whole genome shotgun (WGS) entry which is preliminary data.</text>
</comment>
<dbReference type="OrthoDB" id="3062683at2759"/>
<evidence type="ECO:0000313" key="2">
    <source>
        <dbReference type="EMBL" id="KAG5168584.1"/>
    </source>
</evidence>
<dbReference type="AlphaFoldDB" id="A0A8H7Y045"/>
<name>A0A8H7Y045_PSICU</name>
<dbReference type="EMBL" id="JAFIQS010000006">
    <property type="protein sequence ID" value="KAG5168584.1"/>
    <property type="molecule type" value="Genomic_DNA"/>
</dbReference>